<sequence length="870" mass="93310">MTWRLLEQRPNLTLVGGDDITNVYSGDTTIDTLLPMLCLRQDGRPVPAGLVVDFYNGWAAGEVKLTAPLAGSVLGSRATADALCASQFGAGFRMAEFHDGQGGWHWWANGVVPMDTRFWAAINNQPANAWNSTGTIPPAPPVTPSTLPAVSCYNPSGAAVDCISGCGAVTCRDINNVAVHCASSANASQNCPPARCYTASGVEVNCATECDIARCASANGTTMPCPTEYAYCYEGPTLCTSATGIWDQQDDCNTPESDVYTCLDNGTTCASATDDPGDADDSTNTMTPLTPPEVISLAPSDIPSVETNSSCACASGNGRTTDCAYEVRLISFKPTSASAFDRRMEVRNITVDAGAGKVELVDKYIAPEKLPVGYEVGINKTVATVPVPCGSTKFVNVTVAATEEDRWGPDEKGSVTFTLPLNCPGGAPVKMTQKMQFKNRRGRVKHEADFTVEARVGNRCATSTDLGTAPACAPPAGTPTVPCKFDLFLESLTHRDSPAFDRKGQFFGEVSPPGFPVVDIPMPTLSNAFGIREGTSKDLRQWYTSPIATYNVPYGGTMSQTIPVRLEEIDFLFGIGRNDKGNSQFSLNLTCPPTQDTFFTTTEVKLFGGNTSNPKHVVDLGTRTTLTNLNFGHVEATEGAVTPCQVSVKMLRARQVSGAVGNFDLKFRIGGKEASRNFLVKHSAPTWETPPQYSTLANVTVPCARRVETTLSISGREADAFSKPEFAYAEFPLTLSCANGAQADELKTVRLHFKNRRGSVRDILDVDLAITRTESRPACQCRQAGPELGRISTWWGKVNLHKSPGGGWLADSDCSTGANVYDLNYCRKFWPTATTVTEVPVTPKPANVWRTGGCGIELSDFDGGKEYVCW</sequence>
<dbReference type="AlphaFoldDB" id="A0A540WW44"/>
<dbReference type="RefSeq" id="WP_141645648.1">
    <property type="nucleotide sequence ID" value="NZ_VIFM01000131.1"/>
</dbReference>
<comment type="caution">
    <text evidence="1">The sequence shown here is derived from an EMBL/GenBank/DDBJ whole genome shotgun (WGS) entry which is preliminary data.</text>
</comment>
<dbReference type="EMBL" id="VIFM01000131">
    <property type="protein sequence ID" value="TQF12634.1"/>
    <property type="molecule type" value="Genomic_DNA"/>
</dbReference>
<accession>A0A540WW44</accession>
<protein>
    <submittedName>
        <fullName evidence="1">Uncharacterized protein</fullName>
    </submittedName>
</protein>
<dbReference type="Proteomes" id="UP000315369">
    <property type="component" value="Unassembled WGS sequence"/>
</dbReference>
<organism evidence="1 2">
    <name type="scientific">Myxococcus llanfairpwllgwyngyllgogerychwyrndrobwllllantysiliogogogochensis</name>
    <dbReference type="NCBI Taxonomy" id="2590453"/>
    <lineage>
        <taxon>Bacteria</taxon>
        <taxon>Pseudomonadati</taxon>
        <taxon>Myxococcota</taxon>
        <taxon>Myxococcia</taxon>
        <taxon>Myxococcales</taxon>
        <taxon>Cystobacterineae</taxon>
        <taxon>Myxococcaceae</taxon>
        <taxon>Myxococcus</taxon>
    </lineage>
</organism>
<reference evidence="1 2" key="1">
    <citation type="submission" date="2019-06" db="EMBL/GenBank/DDBJ databases">
        <authorList>
            <person name="Livingstone P."/>
            <person name="Whitworth D."/>
        </authorList>
    </citation>
    <scope>NUCLEOTIDE SEQUENCE [LARGE SCALE GENOMIC DNA]</scope>
    <source>
        <strain evidence="1 2">AM401</strain>
    </source>
</reference>
<evidence type="ECO:0000313" key="2">
    <source>
        <dbReference type="Proteomes" id="UP000315369"/>
    </source>
</evidence>
<proteinExistence type="predicted"/>
<gene>
    <name evidence="1" type="ORF">FJV41_28095</name>
</gene>
<dbReference type="OrthoDB" id="583296at2"/>
<evidence type="ECO:0000313" key="1">
    <source>
        <dbReference type="EMBL" id="TQF12634.1"/>
    </source>
</evidence>
<name>A0A540WW44_9BACT</name>
<keyword evidence="2" id="KW-1185">Reference proteome</keyword>